<dbReference type="EMBL" id="JAPFFF010000007">
    <property type="protein sequence ID" value="KAK8885587.1"/>
    <property type="molecule type" value="Genomic_DNA"/>
</dbReference>
<dbReference type="PANTHER" id="PTHR14920">
    <property type="entry name" value="OSMOTIC AVOIDANCE ABNORMAL PROTEIN 1/WD REPEAT MEMBRANE PROTEIN"/>
    <property type="match status" value="1"/>
</dbReference>
<name>A0ABR2K519_9EUKA</name>
<proteinExistence type="predicted"/>
<sequence length="108" mass="12281">MAVVYCTKAGMKKCTYNISVKVLQPEYQGKIKNDILKKIQTTVRKKNISEEIDEDKSPCPGCGVDLPISQLYCGNCKLNLHFDSFTGMHMVREDWCECPNCNFTCSFN</sequence>
<dbReference type="PANTHER" id="PTHR14920:SF0">
    <property type="entry name" value="WD REPEAT DOMAIN 19"/>
    <property type="match status" value="1"/>
</dbReference>
<reference evidence="1 2" key="1">
    <citation type="submission" date="2024-04" db="EMBL/GenBank/DDBJ databases">
        <title>Tritrichomonas musculus Genome.</title>
        <authorList>
            <person name="Alves-Ferreira E."/>
            <person name="Grigg M."/>
            <person name="Lorenzi H."/>
            <person name="Galac M."/>
        </authorList>
    </citation>
    <scope>NUCLEOTIDE SEQUENCE [LARGE SCALE GENOMIC DNA]</scope>
    <source>
        <strain evidence="1 2">EAF2021</strain>
    </source>
</reference>
<comment type="caution">
    <text evidence="1">The sequence shown here is derived from an EMBL/GenBank/DDBJ whole genome shotgun (WGS) entry which is preliminary data.</text>
</comment>
<protein>
    <submittedName>
        <fullName evidence="1">WD repeat-containing protein 19</fullName>
    </submittedName>
</protein>
<dbReference type="InterPro" id="IPR040379">
    <property type="entry name" value="WDR19/dyf-2"/>
</dbReference>
<gene>
    <name evidence="1" type="ORF">M9Y10_041037</name>
</gene>
<evidence type="ECO:0000313" key="2">
    <source>
        <dbReference type="Proteomes" id="UP001470230"/>
    </source>
</evidence>
<dbReference type="Proteomes" id="UP001470230">
    <property type="component" value="Unassembled WGS sequence"/>
</dbReference>
<accession>A0ABR2K519</accession>
<keyword evidence="2" id="KW-1185">Reference proteome</keyword>
<organism evidence="1 2">
    <name type="scientific">Tritrichomonas musculus</name>
    <dbReference type="NCBI Taxonomy" id="1915356"/>
    <lineage>
        <taxon>Eukaryota</taxon>
        <taxon>Metamonada</taxon>
        <taxon>Parabasalia</taxon>
        <taxon>Tritrichomonadida</taxon>
        <taxon>Tritrichomonadidae</taxon>
        <taxon>Tritrichomonas</taxon>
    </lineage>
</organism>
<evidence type="ECO:0000313" key="1">
    <source>
        <dbReference type="EMBL" id="KAK8885587.1"/>
    </source>
</evidence>